<accession>A0A1G8TK35</accession>
<proteinExistence type="predicted"/>
<evidence type="ECO:0000313" key="1">
    <source>
        <dbReference type="EMBL" id="SDJ41942.1"/>
    </source>
</evidence>
<dbReference type="AlphaFoldDB" id="A0A1G8TK35"/>
<reference evidence="2" key="1">
    <citation type="submission" date="2016-10" db="EMBL/GenBank/DDBJ databases">
        <authorList>
            <person name="Varghese N."/>
            <person name="Submissions S."/>
        </authorList>
    </citation>
    <scope>NUCLEOTIDE SEQUENCE [LARGE SCALE GENOMIC DNA]</scope>
    <source>
        <strain evidence="2">CGMCC 1.11022</strain>
    </source>
</reference>
<dbReference type="RefSeq" id="WP_084646649.1">
    <property type="nucleotide sequence ID" value="NZ_CP183375.1"/>
</dbReference>
<name>A0A1G8TK35_9HYPH</name>
<gene>
    <name evidence="1" type="ORF">SAMN05428953_106104</name>
</gene>
<organism evidence="1 2">
    <name type="scientific">Mesorhizobium muleiense</name>
    <dbReference type="NCBI Taxonomy" id="1004279"/>
    <lineage>
        <taxon>Bacteria</taxon>
        <taxon>Pseudomonadati</taxon>
        <taxon>Pseudomonadota</taxon>
        <taxon>Alphaproteobacteria</taxon>
        <taxon>Hyphomicrobiales</taxon>
        <taxon>Phyllobacteriaceae</taxon>
        <taxon>Mesorhizobium</taxon>
    </lineage>
</organism>
<dbReference type="EMBL" id="FNEE01000006">
    <property type="protein sequence ID" value="SDJ41942.1"/>
    <property type="molecule type" value="Genomic_DNA"/>
</dbReference>
<sequence>MLIYMLATAMTIAMLIATVFGLHQEAERVRAKSNAKRFGGFGIRKPSRHF</sequence>
<evidence type="ECO:0000313" key="2">
    <source>
        <dbReference type="Proteomes" id="UP000198894"/>
    </source>
</evidence>
<protein>
    <submittedName>
        <fullName evidence="1">Uncharacterized protein</fullName>
    </submittedName>
</protein>
<keyword evidence="2" id="KW-1185">Reference proteome</keyword>
<dbReference type="Proteomes" id="UP000198894">
    <property type="component" value="Unassembled WGS sequence"/>
</dbReference>